<evidence type="ECO:0000256" key="1">
    <source>
        <dbReference type="SAM" id="MobiDB-lite"/>
    </source>
</evidence>
<gene>
    <name evidence="2" type="ORF">SYK_08350</name>
</gene>
<dbReference type="EMBL" id="AP026709">
    <property type="protein sequence ID" value="BDQ36475.1"/>
    <property type="molecule type" value="Genomic_DNA"/>
</dbReference>
<feature type="compositionally biased region" description="Basic and acidic residues" evidence="1">
    <location>
        <begin position="47"/>
        <end position="69"/>
    </location>
</feature>
<feature type="region of interest" description="Disordered" evidence="1">
    <location>
        <begin position="47"/>
        <end position="109"/>
    </location>
</feature>
<keyword evidence="3" id="KW-1185">Reference proteome</keyword>
<evidence type="ECO:0000313" key="2">
    <source>
        <dbReference type="EMBL" id="BDQ36475.1"/>
    </source>
</evidence>
<protein>
    <submittedName>
        <fullName evidence="2">Uncharacterized protein</fullName>
    </submittedName>
</protein>
<name>A0ABM8AYE4_9BACT</name>
<proteinExistence type="predicted"/>
<reference evidence="2 3" key="1">
    <citation type="submission" date="2022-08" db="EMBL/GenBank/DDBJ databases">
        <title>Genome Sequence of the sulphate-reducing bacterium, Pseudodesulfovibrio sp. SYK.</title>
        <authorList>
            <person name="Kondo R."/>
            <person name="Kataoka T."/>
        </authorList>
    </citation>
    <scope>NUCLEOTIDE SEQUENCE [LARGE SCALE GENOMIC DNA]</scope>
    <source>
        <strain evidence="2 3">SYK</strain>
    </source>
</reference>
<organism evidence="2 3">
    <name type="scientific">Pseudodesulfovibrio nedwellii</name>
    <dbReference type="NCBI Taxonomy" id="2973072"/>
    <lineage>
        <taxon>Bacteria</taxon>
        <taxon>Pseudomonadati</taxon>
        <taxon>Thermodesulfobacteriota</taxon>
        <taxon>Desulfovibrionia</taxon>
        <taxon>Desulfovibrionales</taxon>
        <taxon>Desulfovibrionaceae</taxon>
    </lineage>
</organism>
<dbReference type="Proteomes" id="UP001317742">
    <property type="component" value="Chromosome"/>
</dbReference>
<evidence type="ECO:0000313" key="3">
    <source>
        <dbReference type="Proteomes" id="UP001317742"/>
    </source>
</evidence>
<accession>A0ABM8AYE4</accession>
<sequence>MSPTPLDLPILISQLPYVQKIAHAEKAKPEIQQLLFGPLIREQMKRQEGLVQQVEKKTQTDPIDRDGRNNEQQQAASERKKKDKDEEDSPENGSSNASPWAGNIVNVKI</sequence>